<name>A0ABV8M1A0_9ACTN</name>
<dbReference type="RefSeq" id="WP_253750964.1">
    <property type="nucleotide sequence ID" value="NZ_JAMZDZ010000001.1"/>
</dbReference>
<keyword evidence="2" id="KW-1185">Reference proteome</keyword>
<proteinExistence type="predicted"/>
<accession>A0ABV8M1A0</accession>
<reference evidence="2" key="1">
    <citation type="journal article" date="2019" name="Int. J. Syst. Evol. Microbiol.">
        <title>The Global Catalogue of Microorganisms (GCM) 10K type strain sequencing project: providing services to taxonomists for standard genome sequencing and annotation.</title>
        <authorList>
            <consortium name="The Broad Institute Genomics Platform"/>
            <consortium name="The Broad Institute Genome Sequencing Center for Infectious Disease"/>
            <person name="Wu L."/>
            <person name="Ma J."/>
        </authorList>
    </citation>
    <scope>NUCLEOTIDE SEQUENCE [LARGE SCALE GENOMIC DNA]</scope>
    <source>
        <strain evidence="2">CGMCC 4.7289</strain>
    </source>
</reference>
<comment type="caution">
    <text evidence="1">The sequence shown here is derived from an EMBL/GenBank/DDBJ whole genome shotgun (WGS) entry which is preliminary data.</text>
</comment>
<dbReference type="EMBL" id="JBHSAY010000029">
    <property type="protein sequence ID" value="MFC4136353.1"/>
    <property type="molecule type" value="Genomic_DNA"/>
</dbReference>
<sequence length="162" mass="18392">MDIWRVFSDDDREQWEFEPLAGVGPLRFGMTCAEVIRVLSPGRDPNVRRFGELDERGLTVYCADDALVCVAVDGLTGPQITLDGERLVGRVPSQLEQWAFGYREQHDLTLRYSHTADPELFELGLILRAQRAGDFVVSRPVFLAEPADVPWDVVPGREWSRF</sequence>
<gene>
    <name evidence="1" type="ORF">ACFOZ4_37590</name>
</gene>
<evidence type="ECO:0000313" key="2">
    <source>
        <dbReference type="Proteomes" id="UP001595816"/>
    </source>
</evidence>
<protein>
    <submittedName>
        <fullName evidence="1">Uncharacterized protein</fullName>
    </submittedName>
</protein>
<dbReference type="Proteomes" id="UP001595816">
    <property type="component" value="Unassembled WGS sequence"/>
</dbReference>
<evidence type="ECO:0000313" key="1">
    <source>
        <dbReference type="EMBL" id="MFC4136353.1"/>
    </source>
</evidence>
<organism evidence="1 2">
    <name type="scientific">Hamadaea flava</name>
    <dbReference type="NCBI Taxonomy" id="1742688"/>
    <lineage>
        <taxon>Bacteria</taxon>
        <taxon>Bacillati</taxon>
        <taxon>Actinomycetota</taxon>
        <taxon>Actinomycetes</taxon>
        <taxon>Micromonosporales</taxon>
        <taxon>Micromonosporaceae</taxon>
        <taxon>Hamadaea</taxon>
    </lineage>
</organism>